<dbReference type="GO" id="GO:0006402">
    <property type="term" value="P:mRNA catabolic process"/>
    <property type="evidence" value="ECO:0007669"/>
    <property type="project" value="InterPro"/>
</dbReference>
<feature type="region of interest" description="Disordered" evidence="2">
    <location>
        <begin position="568"/>
        <end position="655"/>
    </location>
</feature>
<feature type="compositionally biased region" description="Polar residues" evidence="2">
    <location>
        <begin position="205"/>
        <end position="221"/>
    </location>
</feature>
<evidence type="ECO:0000256" key="2">
    <source>
        <dbReference type="SAM" id="MobiDB-lite"/>
    </source>
</evidence>
<dbReference type="Proteomes" id="UP000017836">
    <property type="component" value="Unassembled WGS sequence"/>
</dbReference>
<evidence type="ECO:0000256" key="1">
    <source>
        <dbReference type="ARBA" id="ARBA00007879"/>
    </source>
</evidence>
<gene>
    <name evidence="3" type="ORF">AMTR_s00024p00040890</name>
</gene>
<dbReference type="GO" id="GO:0003729">
    <property type="term" value="F:mRNA binding"/>
    <property type="evidence" value="ECO:0007669"/>
    <property type="project" value="InterPro"/>
</dbReference>
<protein>
    <recommendedName>
        <fullName evidence="5">Alpha-ketoglutarate-dependent dioxygenase AlkB-like domain-containing protein</fullName>
    </recommendedName>
</protein>
<dbReference type="InterPro" id="IPR044842">
    <property type="entry name" value="ALKBH9B/ALKBH10B-like"/>
</dbReference>
<reference evidence="4" key="1">
    <citation type="journal article" date="2013" name="Science">
        <title>The Amborella genome and the evolution of flowering plants.</title>
        <authorList>
            <consortium name="Amborella Genome Project"/>
        </authorList>
    </citation>
    <scope>NUCLEOTIDE SEQUENCE [LARGE SCALE GENOMIC DNA]</scope>
</reference>
<dbReference type="AlphaFoldDB" id="W1PUN0"/>
<dbReference type="KEGG" id="atr:18439199"/>
<dbReference type="HOGENOM" id="CLU_026669_2_0_1"/>
<dbReference type="InterPro" id="IPR037151">
    <property type="entry name" value="AlkB-like_sf"/>
</dbReference>
<dbReference type="SUPFAM" id="SSF51197">
    <property type="entry name" value="Clavaminate synthase-like"/>
    <property type="match status" value="1"/>
</dbReference>
<organism evidence="3 4">
    <name type="scientific">Amborella trichopoda</name>
    <dbReference type="NCBI Taxonomy" id="13333"/>
    <lineage>
        <taxon>Eukaryota</taxon>
        <taxon>Viridiplantae</taxon>
        <taxon>Streptophyta</taxon>
        <taxon>Embryophyta</taxon>
        <taxon>Tracheophyta</taxon>
        <taxon>Spermatophyta</taxon>
        <taxon>Magnoliopsida</taxon>
        <taxon>Amborellales</taxon>
        <taxon>Amborellaceae</taxon>
        <taxon>Amborella</taxon>
    </lineage>
</organism>
<dbReference type="PANTHER" id="PTHR31447">
    <property type="entry name" value="HYDROXYPROLINE-RICH GLYCOPROTEIN FAMILY PROTEIN-RELATED"/>
    <property type="match status" value="1"/>
</dbReference>
<dbReference type="EMBL" id="KI392710">
    <property type="protein sequence ID" value="ERN11015.1"/>
    <property type="molecule type" value="Genomic_DNA"/>
</dbReference>
<proteinExistence type="inferred from homology"/>
<evidence type="ECO:0000313" key="4">
    <source>
        <dbReference type="Proteomes" id="UP000017836"/>
    </source>
</evidence>
<dbReference type="Gene3D" id="2.60.120.590">
    <property type="entry name" value="Alpha-ketoglutarate-dependent dioxygenase AlkB-like"/>
    <property type="match status" value="1"/>
</dbReference>
<name>W1PUN0_AMBTC</name>
<comment type="similarity">
    <text evidence="1">Belongs to the alkB family.</text>
</comment>
<evidence type="ECO:0008006" key="5">
    <source>
        <dbReference type="Google" id="ProtNLM"/>
    </source>
</evidence>
<dbReference type="Gramene" id="ERN11015">
    <property type="protein sequence ID" value="ERN11015"/>
    <property type="gene ID" value="AMTR_s00024p00040890"/>
</dbReference>
<accession>W1PUN0</accession>
<feature type="compositionally biased region" description="Low complexity" evidence="2">
    <location>
        <begin position="603"/>
        <end position="628"/>
    </location>
</feature>
<dbReference type="OMA" id="DACVIDI"/>
<keyword evidence="4" id="KW-1185">Reference proteome</keyword>
<dbReference type="STRING" id="13333.W1PUN0"/>
<evidence type="ECO:0000313" key="3">
    <source>
        <dbReference type="EMBL" id="ERN11015.1"/>
    </source>
</evidence>
<feature type="compositionally biased region" description="Pro residues" evidence="2">
    <location>
        <begin position="490"/>
        <end position="505"/>
    </location>
</feature>
<dbReference type="GO" id="GO:0032451">
    <property type="term" value="F:demethylase activity"/>
    <property type="evidence" value="ECO:0007669"/>
    <property type="project" value="InterPro"/>
</dbReference>
<feature type="region of interest" description="Disordered" evidence="2">
    <location>
        <begin position="482"/>
        <end position="523"/>
    </location>
</feature>
<dbReference type="OrthoDB" id="1916097at2759"/>
<feature type="region of interest" description="Disordered" evidence="2">
    <location>
        <begin position="123"/>
        <end position="238"/>
    </location>
</feature>
<dbReference type="eggNOG" id="KOG4176">
    <property type="taxonomic scope" value="Eukaryota"/>
</dbReference>
<dbReference type="PANTHER" id="PTHR31447:SF0">
    <property type="entry name" value="HYDROXYPROLINE-RICH GLYCOPROTEIN FAMILY PROTEIN"/>
    <property type="match status" value="1"/>
</dbReference>
<sequence>MPAGDASLNSNPCITIPDRMQFQGGEIHQRQQPWFPDERDGFISWLRSEFAAANAIIDSLCYHLKAVGSPGEYETTLAFIQQRRCNWTPVLHMQQYFPVAEIAYSLQQVAWRKQQRHCDPTMPGFHMRYSEKEPKKSGQQSFGNRHWSMVQGHGIYGGSEKESQDSGASSKVVVGTSGNGADHGEEVKQVNGSMSGEEREGVEVSKSQRVCSLSNGPNSLGTEDGNSEPKILNNCGPCDTVTQKDEADGVQKEVEENESVPAPKTFVATEYLDGKAVNVLEGLELYEELFDSTEISRLVTFANELRAAGRRGDIQGPTFVVSKRPMRGHGREMIQLGIPIYDGPVEEENTAGTSKDRNVEAIPNELQDVVDRLVCWQVLNVQPDCCLINFFNEGDHSQPFMPPAWFRRPFCSLFLTECNMAFGRVIGVDHPGEYRGSLKLSLTPGSLLVLQSKSADLSKHAISSTRKPRILITFVKSLSKRECGGGGPRMPGPPSFGPWASPPHGPMGRHPGGPQPGPRPQKQYITIPTTGVLPAPPSPLFMGAPPPVGPPPPSVPVPVGPAASWPALPRPAPPRIQVPAGTGVFLPPAGPTSGDGGFPAGDGSFAAAESSFPAAESGSVESGGSSNGKAEGIVKGLKSESNGNGAKGLKKAASK</sequence>